<keyword evidence="2" id="KW-1185">Reference proteome</keyword>
<sequence length="70" mass="7572">MLVSVLEEQAGRPDVDAPDDFDMAAYAAAYPTVMAGVTKYFQPDRTVDDLFRDRLEQISHGPAAPSGPTS</sequence>
<proteinExistence type="predicted"/>
<organism evidence="1 2">
    <name type="scientific">Actinomadura fibrosa</name>
    <dbReference type="NCBI Taxonomy" id="111802"/>
    <lineage>
        <taxon>Bacteria</taxon>
        <taxon>Bacillati</taxon>
        <taxon>Actinomycetota</taxon>
        <taxon>Actinomycetes</taxon>
        <taxon>Streptosporangiales</taxon>
        <taxon>Thermomonosporaceae</taxon>
        <taxon>Actinomadura</taxon>
    </lineage>
</organism>
<gene>
    <name evidence="1" type="ORF">ACFQZM_47775</name>
</gene>
<accession>A0ABW2Y2I9</accession>
<evidence type="ECO:0000313" key="1">
    <source>
        <dbReference type="EMBL" id="MFD0692260.1"/>
    </source>
</evidence>
<dbReference type="EMBL" id="JBHTGP010000038">
    <property type="protein sequence ID" value="MFD0692260.1"/>
    <property type="molecule type" value="Genomic_DNA"/>
</dbReference>
<reference evidence="2" key="1">
    <citation type="journal article" date="2019" name="Int. J. Syst. Evol. Microbiol.">
        <title>The Global Catalogue of Microorganisms (GCM) 10K type strain sequencing project: providing services to taxonomists for standard genome sequencing and annotation.</title>
        <authorList>
            <consortium name="The Broad Institute Genomics Platform"/>
            <consortium name="The Broad Institute Genome Sequencing Center for Infectious Disease"/>
            <person name="Wu L."/>
            <person name="Ma J."/>
        </authorList>
    </citation>
    <scope>NUCLEOTIDE SEQUENCE [LARGE SCALE GENOMIC DNA]</scope>
    <source>
        <strain evidence="2">JCM 9371</strain>
    </source>
</reference>
<name>A0ABW2Y2I9_9ACTN</name>
<protein>
    <submittedName>
        <fullName evidence="1">Uncharacterized protein</fullName>
    </submittedName>
</protein>
<comment type="caution">
    <text evidence="1">The sequence shown here is derived from an EMBL/GenBank/DDBJ whole genome shotgun (WGS) entry which is preliminary data.</text>
</comment>
<dbReference type="RefSeq" id="WP_131755953.1">
    <property type="nucleotide sequence ID" value="NZ_CAACUY010000010.1"/>
</dbReference>
<evidence type="ECO:0000313" key="2">
    <source>
        <dbReference type="Proteomes" id="UP001597063"/>
    </source>
</evidence>
<dbReference type="Proteomes" id="UP001597063">
    <property type="component" value="Unassembled WGS sequence"/>
</dbReference>